<dbReference type="InterPro" id="IPR027417">
    <property type="entry name" value="P-loop_NTPase"/>
</dbReference>
<keyword evidence="3" id="KW-1185">Reference proteome</keyword>
<protein>
    <submittedName>
        <fullName evidence="2">ParA family protein</fullName>
    </submittedName>
</protein>
<dbReference type="Gene3D" id="3.40.50.300">
    <property type="entry name" value="P-loop containing nucleotide triphosphate hydrolases"/>
    <property type="match status" value="1"/>
</dbReference>
<dbReference type="InterPro" id="IPR025669">
    <property type="entry name" value="AAA_dom"/>
</dbReference>
<feature type="domain" description="AAA" evidence="1">
    <location>
        <begin position="1"/>
        <end position="176"/>
    </location>
</feature>
<evidence type="ECO:0000259" key="1">
    <source>
        <dbReference type="Pfam" id="PF13614"/>
    </source>
</evidence>
<dbReference type="CDD" id="cd02042">
    <property type="entry name" value="ParAB_family"/>
    <property type="match status" value="1"/>
</dbReference>
<dbReference type="SUPFAM" id="SSF52540">
    <property type="entry name" value="P-loop containing nucleoside triphosphate hydrolases"/>
    <property type="match status" value="1"/>
</dbReference>
<dbReference type="EMBL" id="JBFAKC010000026">
    <property type="protein sequence ID" value="MEV0712752.1"/>
    <property type="molecule type" value="Genomic_DNA"/>
</dbReference>
<evidence type="ECO:0000313" key="2">
    <source>
        <dbReference type="EMBL" id="MEV0712752.1"/>
    </source>
</evidence>
<name>A0ABV3G4Z8_9NOCA</name>
<dbReference type="Proteomes" id="UP001551695">
    <property type="component" value="Unassembled WGS sequence"/>
</dbReference>
<reference evidence="2 3" key="1">
    <citation type="submission" date="2024-06" db="EMBL/GenBank/DDBJ databases">
        <title>The Natural Products Discovery Center: Release of the First 8490 Sequenced Strains for Exploring Actinobacteria Biosynthetic Diversity.</title>
        <authorList>
            <person name="Kalkreuter E."/>
            <person name="Kautsar S.A."/>
            <person name="Yang D."/>
            <person name="Bader C.D."/>
            <person name="Teijaro C.N."/>
            <person name="Fluegel L."/>
            <person name="Davis C.M."/>
            <person name="Simpson J.R."/>
            <person name="Lauterbach L."/>
            <person name="Steele A.D."/>
            <person name="Gui C."/>
            <person name="Meng S."/>
            <person name="Li G."/>
            <person name="Viehrig K."/>
            <person name="Ye F."/>
            <person name="Su P."/>
            <person name="Kiefer A.F."/>
            <person name="Nichols A."/>
            <person name="Cepeda A.J."/>
            <person name="Yan W."/>
            <person name="Fan B."/>
            <person name="Jiang Y."/>
            <person name="Adhikari A."/>
            <person name="Zheng C.-J."/>
            <person name="Schuster L."/>
            <person name="Cowan T.M."/>
            <person name="Smanski M.J."/>
            <person name="Chevrette M.G."/>
            <person name="De Carvalho L.P.S."/>
            <person name="Shen B."/>
        </authorList>
    </citation>
    <scope>NUCLEOTIDE SEQUENCE [LARGE SCALE GENOMIC DNA]</scope>
    <source>
        <strain evidence="2 3">NPDC050403</strain>
    </source>
</reference>
<evidence type="ECO:0000313" key="3">
    <source>
        <dbReference type="Proteomes" id="UP001551695"/>
    </source>
</evidence>
<organism evidence="2 3">
    <name type="scientific">Nocardia aurea</name>
    <dbReference type="NCBI Taxonomy" id="2144174"/>
    <lineage>
        <taxon>Bacteria</taxon>
        <taxon>Bacillati</taxon>
        <taxon>Actinomycetota</taxon>
        <taxon>Actinomycetes</taxon>
        <taxon>Mycobacteriales</taxon>
        <taxon>Nocardiaceae</taxon>
        <taxon>Nocardia</taxon>
    </lineage>
</organism>
<dbReference type="PANTHER" id="PTHR13696:SF52">
    <property type="entry name" value="PARA FAMILY PROTEIN CT_582"/>
    <property type="match status" value="1"/>
</dbReference>
<comment type="caution">
    <text evidence="2">The sequence shown here is derived from an EMBL/GenBank/DDBJ whole genome shotgun (WGS) entry which is preliminary data.</text>
</comment>
<proteinExistence type="predicted"/>
<dbReference type="InterPro" id="IPR050678">
    <property type="entry name" value="DNA_Partitioning_ATPase"/>
</dbReference>
<gene>
    <name evidence="2" type="ORF">AB0I48_34885</name>
</gene>
<sequence length="257" mass="27298">MIAIALQKGGVGKTTTTINLAAELARLELRVLVIDVDQQAHSTSGLGITVDPDDATVFEVLTDERSERVPLAEAIKKSEFGVDVVPAALALRKLEKGGLGPGGQMRLAKQLDELTGYDVVLIDCPPALGALTEAAMAAADDVLAVLEAGPDEVDALVRLGSAVADVQDSLNEDLEIRYVLLADYEGNTKTAQNVREGLIRDWGNWNDGGAYLGEIPHTVRVREAKDKQVPVAVHAPTCSAAVAYRDAAVRLAERIRA</sequence>
<accession>A0ABV3G4Z8</accession>
<dbReference type="PANTHER" id="PTHR13696">
    <property type="entry name" value="P-LOOP CONTAINING NUCLEOSIDE TRIPHOSPHATE HYDROLASE"/>
    <property type="match status" value="1"/>
</dbReference>
<dbReference type="Pfam" id="PF13614">
    <property type="entry name" value="AAA_31"/>
    <property type="match status" value="1"/>
</dbReference>
<dbReference type="RefSeq" id="WP_357790016.1">
    <property type="nucleotide sequence ID" value="NZ_JBFAKC010000026.1"/>
</dbReference>